<dbReference type="AlphaFoldDB" id="A0A427Y9X9"/>
<dbReference type="PANTHER" id="PTHR46910">
    <property type="entry name" value="TRANSCRIPTION FACTOR PDR1"/>
    <property type="match status" value="1"/>
</dbReference>
<proteinExistence type="predicted"/>
<dbReference type="OrthoDB" id="2123952at2759"/>
<keyword evidence="1" id="KW-0539">Nucleus</keyword>
<evidence type="ECO:0000313" key="3">
    <source>
        <dbReference type="Proteomes" id="UP000279236"/>
    </source>
</evidence>
<dbReference type="RefSeq" id="XP_028480033.1">
    <property type="nucleotide sequence ID" value="XM_028616176.1"/>
</dbReference>
<comment type="caution">
    <text evidence="2">The sequence shown here is derived from an EMBL/GenBank/DDBJ whole genome shotgun (WGS) entry which is preliminary data.</text>
</comment>
<evidence type="ECO:0000313" key="2">
    <source>
        <dbReference type="EMBL" id="RSH87825.1"/>
    </source>
</evidence>
<dbReference type="Proteomes" id="UP000279236">
    <property type="component" value="Unassembled WGS sequence"/>
</dbReference>
<dbReference type="EMBL" id="RSCE01000001">
    <property type="protein sequence ID" value="RSH87825.1"/>
    <property type="molecule type" value="Genomic_DNA"/>
</dbReference>
<dbReference type="GeneID" id="39584885"/>
<protein>
    <recommendedName>
        <fullName evidence="4">Transcription factor domain-containing protein</fullName>
    </recommendedName>
</protein>
<dbReference type="InterPro" id="IPR050987">
    <property type="entry name" value="AtrR-like"/>
</dbReference>
<organism evidence="2 3">
    <name type="scientific">Apiotrichum porosum</name>
    <dbReference type="NCBI Taxonomy" id="105984"/>
    <lineage>
        <taxon>Eukaryota</taxon>
        <taxon>Fungi</taxon>
        <taxon>Dikarya</taxon>
        <taxon>Basidiomycota</taxon>
        <taxon>Agaricomycotina</taxon>
        <taxon>Tremellomycetes</taxon>
        <taxon>Trichosporonales</taxon>
        <taxon>Trichosporonaceae</taxon>
        <taxon>Apiotrichum</taxon>
    </lineage>
</organism>
<reference evidence="2 3" key="1">
    <citation type="submission" date="2018-11" db="EMBL/GenBank/DDBJ databases">
        <title>Genome sequence of Apiotrichum porosum DSM 27194.</title>
        <authorList>
            <person name="Aliyu H."/>
            <person name="Gorte O."/>
            <person name="Ochsenreither K."/>
        </authorList>
    </citation>
    <scope>NUCLEOTIDE SEQUENCE [LARGE SCALE GENOMIC DNA]</scope>
    <source>
        <strain evidence="2 3">DSM 27194</strain>
    </source>
</reference>
<evidence type="ECO:0008006" key="4">
    <source>
        <dbReference type="Google" id="ProtNLM"/>
    </source>
</evidence>
<accession>A0A427Y9X9</accession>
<sequence length="560" mass="60913">MQSSPITSSPYCANVRRKEEAHISIISYSRCCADLISGRAIGVTSWVASALRRKAVSVNRVSTTVMSVPTTDHKGREGYCFFSWPHLTADIKARRHETDPAFQATVLAMCAIVAARIRDGACNQLLVLSGNLNPDAEELQRAANAAAPALPLNRPPAFDDLRAAALLTVLAMQNGGLEEIHTTLGRYITLSALLDFHDERKWPADLAEWQLNERRALYWSTYTQDVFVASVWGGVVRHRDSHSFVEYPDWHLDSGVSPRPSGSTELSWTEGWNVVTDFYRTMDRIMDAAAADVRWNMRRRPPDLPIPFSPPGPLQVPAAWTAVGDMYGSLPSIFKHAAPLTGNLGRDMYSFQAANLNVTLQAVKMSIACSHPMSMAERCAVASELLDSLAQIPTAYMLAISAPFVSFSVPHAQLTTSFTNSAGSQVCWEACLAFGNLLAGLETSLTAPSIISKRLFDHVARIDAFMQNAAGISALPDDDLHTGGGTATGLQSTPGDASLPSGLCTPVLLLDGVDTADDTQPPEISGEVADMVFTLPDDILQFWPFEDDQPLVLDSFFRAQ</sequence>
<dbReference type="GO" id="GO:0003700">
    <property type="term" value="F:DNA-binding transcription factor activity"/>
    <property type="evidence" value="ECO:0007669"/>
    <property type="project" value="InterPro"/>
</dbReference>
<gene>
    <name evidence="2" type="ORF">EHS24_000342</name>
</gene>
<dbReference type="PANTHER" id="PTHR46910:SF18">
    <property type="entry name" value="ZN(II)2CYS6 TRANSCRIPTION FACTOR (EUROFUNG)"/>
    <property type="match status" value="1"/>
</dbReference>
<evidence type="ECO:0000256" key="1">
    <source>
        <dbReference type="ARBA" id="ARBA00023242"/>
    </source>
</evidence>
<name>A0A427Y9X9_9TREE</name>
<keyword evidence="3" id="KW-1185">Reference proteome</keyword>
<dbReference type="CDD" id="cd12148">
    <property type="entry name" value="fungal_TF_MHR"/>
    <property type="match status" value="1"/>
</dbReference>